<gene>
    <name evidence="1" type="ORF">MVEN_01941800</name>
</gene>
<dbReference type="Proteomes" id="UP000620124">
    <property type="component" value="Unassembled WGS sequence"/>
</dbReference>
<dbReference type="Gene3D" id="3.80.10.10">
    <property type="entry name" value="Ribonuclease Inhibitor"/>
    <property type="match status" value="1"/>
</dbReference>
<dbReference type="AlphaFoldDB" id="A0A8H6XGV0"/>
<name>A0A8H6XGV0_9AGAR</name>
<dbReference type="OrthoDB" id="2921803at2759"/>
<sequence>MPEIQGITFPLELVDLVIDHSFDDHEILKICSLVSLECVRRSRLHLFHTVALRNTRSIQTLVELLESPLSTIACAIRCLSVDVGPHFDFVRGQAETYTPYLTRLNNTCTIESLQFVSDRSDFRNLEFEIFLSPWACFKSVQFLTFGPVRTSPAMRGFIASFPILRELEMDNTFWRPTAAGKLAGWKQSPPSAHLQAVRLSRCASQAVLKWLLPESPQAATCSLLELCGIHDHTVLSIAKFLDACGPVLQHLSLSRIIRLSTQAIPLDFSCNTNLRYLRIEPQDFLEALPQLLCSLTSASLEQIELVKPVRRTLQHLDPHNAERWANVDHHFLQPQFSRLLITVHLHQAFEEEIIRGYLPLCAARRIMSCVLG</sequence>
<accession>A0A8H6XGV0</accession>
<evidence type="ECO:0000313" key="2">
    <source>
        <dbReference type="Proteomes" id="UP000620124"/>
    </source>
</evidence>
<evidence type="ECO:0000313" key="1">
    <source>
        <dbReference type="EMBL" id="KAF7340231.1"/>
    </source>
</evidence>
<keyword evidence="2" id="KW-1185">Reference proteome</keyword>
<proteinExistence type="predicted"/>
<evidence type="ECO:0008006" key="3">
    <source>
        <dbReference type="Google" id="ProtNLM"/>
    </source>
</evidence>
<dbReference type="SUPFAM" id="SSF52047">
    <property type="entry name" value="RNI-like"/>
    <property type="match status" value="1"/>
</dbReference>
<dbReference type="EMBL" id="JACAZI010000019">
    <property type="protein sequence ID" value="KAF7340231.1"/>
    <property type="molecule type" value="Genomic_DNA"/>
</dbReference>
<organism evidence="1 2">
    <name type="scientific">Mycena venus</name>
    <dbReference type="NCBI Taxonomy" id="2733690"/>
    <lineage>
        <taxon>Eukaryota</taxon>
        <taxon>Fungi</taxon>
        <taxon>Dikarya</taxon>
        <taxon>Basidiomycota</taxon>
        <taxon>Agaricomycotina</taxon>
        <taxon>Agaricomycetes</taxon>
        <taxon>Agaricomycetidae</taxon>
        <taxon>Agaricales</taxon>
        <taxon>Marasmiineae</taxon>
        <taxon>Mycenaceae</taxon>
        <taxon>Mycena</taxon>
    </lineage>
</organism>
<dbReference type="InterPro" id="IPR032675">
    <property type="entry name" value="LRR_dom_sf"/>
</dbReference>
<reference evidence="1" key="1">
    <citation type="submission" date="2020-05" db="EMBL/GenBank/DDBJ databases">
        <title>Mycena genomes resolve the evolution of fungal bioluminescence.</title>
        <authorList>
            <person name="Tsai I.J."/>
        </authorList>
    </citation>
    <scope>NUCLEOTIDE SEQUENCE</scope>
    <source>
        <strain evidence="1">CCC161011</strain>
    </source>
</reference>
<protein>
    <recommendedName>
        <fullName evidence="3">F-box domain-containing protein</fullName>
    </recommendedName>
</protein>
<comment type="caution">
    <text evidence="1">The sequence shown here is derived from an EMBL/GenBank/DDBJ whole genome shotgun (WGS) entry which is preliminary data.</text>
</comment>